<feature type="region of interest" description="Disordered" evidence="1">
    <location>
        <begin position="84"/>
        <end position="132"/>
    </location>
</feature>
<protein>
    <submittedName>
        <fullName evidence="2">Uncharacterized protein</fullName>
    </submittedName>
</protein>
<organism evidence="2">
    <name type="scientific">Arundo donax</name>
    <name type="common">Giant reed</name>
    <name type="synonym">Donax arundinaceus</name>
    <dbReference type="NCBI Taxonomy" id="35708"/>
    <lineage>
        <taxon>Eukaryota</taxon>
        <taxon>Viridiplantae</taxon>
        <taxon>Streptophyta</taxon>
        <taxon>Embryophyta</taxon>
        <taxon>Tracheophyta</taxon>
        <taxon>Spermatophyta</taxon>
        <taxon>Magnoliopsida</taxon>
        <taxon>Liliopsida</taxon>
        <taxon>Poales</taxon>
        <taxon>Poaceae</taxon>
        <taxon>PACMAD clade</taxon>
        <taxon>Arundinoideae</taxon>
        <taxon>Arundineae</taxon>
        <taxon>Arundo</taxon>
    </lineage>
</organism>
<name>A0A0A9EWN7_ARUDO</name>
<evidence type="ECO:0000313" key="2">
    <source>
        <dbReference type="EMBL" id="JAE02296.1"/>
    </source>
</evidence>
<dbReference type="EMBL" id="GBRH01195600">
    <property type="protein sequence ID" value="JAE02296.1"/>
    <property type="molecule type" value="Transcribed_RNA"/>
</dbReference>
<reference evidence="2" key="1">
    <citation type="submission" date="2014-09" db="EMBL/GenBank/DDBJ databases">
        <authorList>
            <person name="Magalhaes I.L.F."/>
            <person name="Oliveira U."/>
            <person name="Santos F.R."/>
            <person name="Vidigal T.H.D.A."/>
            <person name="Brescovit A.D."/>
            <person name="Santos A.J."/>
        </authorList>
    </citation>
    <scope>NUCLEOTIDE SEQUENCE</scope>
    <source>
        <tissue evidence="2">Shoot tissue taken approximately 20 cm above the soil surface</tissue>
    </source>
</reference>
<proteinExistence type="predicted"/>
<reference evidence="2" key="2">
    <citation type="journal article" date="2015" name="Data Brief">
        <title>Shoot transcriptome of the giant reed, Arundo donax.</title>
        <authorList>
            <person name="Barrero R.A."/>
            <person name="Guerrero F.D."/>
            <person name="Moolhuijzen P."/>
            <person name="Goolsby J.A."/>
            <person name="Tidwell J."/>
            <person name="Bellgard S.E."/>
            <person name="Bellgard M.I."/>
        </authorList>
    </citation>
    <scope>NUCLEOTIDE SEQUENCE</scope>
    <source>
        <tissue evidence="2">Shoot tissue taken approximately 20 cm above the soil surface</tissue>
    </source>
</reference>
<feature type="region of interest" description="Disordered" evidence="1">
    <location>
        <begin position="1"/>
        <end position="72"/>
    </location>
</feature>
<feature type="compositionally biased region" description="Low complexity" evidence="1">
    <location>
        <begin position="30"/>
        <end position="57"/>
    </location>
</feature>
<accession>A0A0A9EWN7</accession>
<evidence type="ECO:0000256" key="1">
    <source>
        <dbReference type="SAM" id="MobiDB-lite"/>
    </source>
</evidence>
<dbReference type="AlphaFoldDB" id="A0A0A9EWN7"/>
<sequence length="132" mass="13676">MHAQRAKASDGRTPVAAACHSHAPKRGRSRAPASSPLPPTSTRASPAAAAHSASELPVRPVPRGAPSSVAMPCHHTTRRLAVCHASRRAAAPRGQCGPTTPPWVPRAFASRRPAGRPRATLPPRASLCPSTS</sequence>